<dbReference type="InterPro" id="IPR002022">
    <property type="entry name" value="Pec_lyase"/>
</dbReference>
<dbReference type="KEGG" id="pms:KNP414_04657"/>
<proteinExistence type="inferred from homology"/>
<organism evidence="5 6">
    <name type="scientific">Paenibacillus mucilaginosus (strain KNP414)</name>
    <dbReference type="NCBI Taxonomy" id="1036673"/>
    <lineage>
        <taxon>Bacteria</taxon>
        <taxon>Bacillati</taxon>
        <taxon>Bacillota</taxon>
        <taxon>Bacilli</taxon>
        <taxon>Bacillales</taxon>
        <taxon>Paenibacillaceae</taxon>
        <taxon>Paenibacillus</taxon>
    </lineage>
</organism>
<dbReference type="SUPFAM" id="SSF51126">
    <property type="entry name" value="Pectin lyase-like"/>
    <property type="match status" value="1"/>
</dbReference>
<feature type="signal peptide" evidence="3">
    <location>
        <begin position="1"/>
        <end position="32"/>
    </location>
</feature>
<protein>
    <submittedName>
        <fullName evidence="5">Pectate lyase</fullName>
    </submittedName>
</protein>
<reference evidence="6" key="1">
    <citation type="submission" date="2011-06" db="EMBL/GenBank/DDBJ databases">
        <title>Complete genome sequence of Paenibacillus mucilaginosus KNP414.</title>
        <authorList>
            <person name="Wang J."/>
            <person name="Hu S."/>
            <person name="Hu X."/>
            <person name="Zhang B."/>
            <person name="Dong D."/>
            <person name="Zhang S."/>
            <person name="Zhao K."/>
            <person name="Wu D."/>
        </authorList>
    </citation>
    <scope>NUCLEOTIDE SEQUENCE [LARGE SCALE GENOMIC DNA]</scope>
    <source>
        <strain evidence="6">KNP414</strain>
    </source>
</reference>
<keyword evidence="3" id="KW-0732">Signal</keyword>
<dbReference type="AlphaFoldDB" id="F8FDY7"/>
<evidence type="ECO:0000259" key="4">
    <source>
        <dbReference type="SMART" id="SM00656"/>
    </source>
</evidence>
<evidence type="ECO:0000313" key="5">
    <source>
        <dbReference type="EMBL" id="AEI43187.1"/>
    </source>
</evidence>
<dbReference type="HOGENOM" id="CLU_021894_3_0_9"/>
<dbReference type="EMBL" id="CP002869">
    <property type="protein sequence ID" value="AEI43187.1"/>
    <property type="molecule type" value="Genomic_DNA"/>
</dbReference>
<gene>
    <name evidence="5" type="ordered locus">KNP414_04657</name>
</gene>
<evidence type="ECO:0000256" key="3">
    <source>
        <dbReference type="SAM" id="SignalP"/>
    </source>
</evidence>
<accession>F8FDY7</accession>
<dbReference type="PANTHER" id="PTHR31683:SF18">
    <property type="entry name" value="PECTATE LYASE 21-RELATED"/>
    <property type="match status" value="1"/>
</dbReference>
<comment type="subcellular location">
    <subcellularLocation>
        <location evidence="2">Secreted</location>
    </subcellularLocation>
</comment>
<dbReference type="GO" id="GO:0030570">
    <property type="term" value="F:pectate lyase activity"/>
    <property type="evidence" value="ECO:0007669"/>
    <property type="project" value="InterPro"/>
</dbReference>
<dbReference type="PATRIC" id="fig|1036673.3.peg.4286"/>
<feature type="domain" description="Pectate lyase" evidence="4">
    <location>
        <begin position="117"/>
        <end position="361"/>
    </location>
</feature>
<keyword evidence="2" id="KW-0119">Carbohydrate metabolism</keyword>
<name>F8FDY7_PAEMK</name>
<dbReference type="Proteomes" id="UP000006620">
    <property type="component" value="Chromosome"/>
</dbReference>
<comment type="similarity">
    <text evidence="2">Belongs to the polysaccharide lyase 1 family.</text>
</comment>
<evidence type="ECO:0000256" key="2">
    <source>
        <dbReference type="RuleBase" id="RU361173"/>
    </source>
</evidence>
<evidence type="ECO:0000256" key="1">
    <source>
        <dbReference type="ARBA" id="ARBA00023239"/>
    </source>
</evidence>
<dbReference type="GO" id="GO:0005576">
    <property type="term" value="C:extracellular region"/>
    <property type="evidence" value="ECO:0007669"/>
    <property type="project" value="UniProtKB-SubCell"/>
</dbReference>
<dbReference type="SMART" id="SM00656">
    <property type="entry name" value="Amb_all"/>
    <property type="match status" value="1"/>
</dbReference>
<evidence type="ECO:0000313" key="6">
    <source>
        <dbReference type="Proteomes" id="UP000006620"/>
    </source>
</evidence>
<sequence length="442" mass="47460">MTTASKMKRMWSTFTAITMLSSVLFMVPAAQAATLYADSQLGANDGWGSRTGTGTTSFTLNGGKSTTSTETPVTVVTTRDQLKTAVAGTTKAVILVRGTIDLNAGNTESTYASGTGYNLTTYQNAYYNNDSATISSQETARAAAATKQKNQVVISVGSNKTIIGESNTSIIKGGSLYLKGSNNVIIRNIQFHDALDFFPQWDPSDSGGNWNAAYDSMTLDGATNIWIDHCTFADKVTDTNSGMILKNSSTGEVKPFVRHDGLLDAKNGSNFITISYNVFQDHYKTSLIGSSDSTTTDDGKLKLTYHHNYFLNSKQRSPRVRYGMVHVYNNYYVGTADQVYGIGYSAKVYSQNNYLNVSAATTKLAGYSGSESVKGKLYDTGTIYKAYGSSTEQSINIATANSPQVGTDVGWTPTSYYSYTADATANVPSIVSTYAGAGKPVR</sequence>
<keyword evidence="1 2" id="KW-0456">Lyase</keyword>
<keyword evidence="2" id="KW-0624">Polysaccharide degradation</keyword>
<dbReference type="Pfam" id="PF00544">
    <property type="entry name" value="Pectate_lyase_4"/>
    <property type="match status" value="1"/>
</dbReference>
<dbReference type="InterPro" id="IPR012334">
    <property type="entry name" value="Pectin_lyas_fold"/>
</dbReference>
<dbReference type="Gene3D" id="2.160.20.10">
    <property type="entry name" value="Single-stranded right-handed beta-helix, Pectin lyase-like"/>
    <property type="match status" value="1"/>
</dbReference>
<feature type="chain" id="PRO_5003370433" evidence="3">
    <location>
        <begin position="33"/>
        <end position="442"/>
    </location>
</feature>
<dbReference type="InterPro" id="IPR011050">
    <property type="entry name" value="Pectin_lyase_fold/virulence"/>
</dbReference>
<dbReference type="GO" id="GO:0000272">
    <property type="term" value="P:polysaccharide catabolic process"/>
    <property type="evidence" value="ECO:0007669"/>
    <property type="project" value="UniProtKB-KW"/>
</dbReference>
<dbReference type="PANTHER" id="PTHR31683">
    <property type="entry name" value="PECTATE LYASE 18-RELATED"/>
    <property type="match status" value="1"/>
</dbReference>
<keyword evidence="2" id="KW-0964">Secreted</keyword>
<dbReference type="InterPro" id="IPR045032">
    <property type="entry name" value="PEL"/>
</dbReference>
<reference evidence="5 6" key="2">
    <citation type="journal article" date="2013" name="Genome Announc.">
        <title>Genome Sequence of Growth-Improving Paenibacillus mucilaginosus Strain KNP414.</title>
        <authorList>
            <person name="Lu J.J."/>
            <person name="Wang J.F."/>
            <person name="Hu X.F."/>
        </authorList>
    </citation>
    <scope>NUCLEOTIDE SEQUENCE [LARGE SCALE GENOMIC DNA]</scope>
    <source>
        <strain evidence="5 6">KNP414</strain>
    </source>
</reference>
<dbReference type="RefSeq" id="WP_013918340.1">
    <property type="nucleotide sequence ID" value="NC_015690.1"/>
</dbReference>